<dbReference type="SUPFAM" id="SSF53474">
    <property type="entry name" value="alpha/beta-Hydrolases"/>
    <property type="match status" value="1"/>
</dbReference>
<dbReference type="PANTHER" id="PTHR43798">
    <property type="entry name" value="MONOACYLGLYCEROL LIPASE"/>
    <property type="match status" value="1"/>
</dbReference>
<accession>A0ABV2JA68</accession>
<dbReference type="InterPro" id="IPR050266">
    <property type="entry name" value="AB_hydrolase_sf"/>
</dbReference>
<evidence type="ECO:0000256" key="1">
    <source>
        <dbReference type="ARBA" id="ARBA00022801"/>
    </source>
</evidence>
<dbReference type="CDD" id="cd23992">
    <property type="entry name" value="PBP_GOBP"/>
    <property type="match status" value="1"/>
</dbReference>
<dbReference type="Gene3D" id="3.40.50.1820">
    <property type="entry name" value="alpha/beta hydrolase"/>
    <property type="match status" value="1"/>
</dbReference>
<evidence type="ECO:0000313" key="4">
    <source>
        <dbReference type="Proteomes" id="UP001549162"/>
    </source>
</evidence>
<comment type="caution">
    <text evidence="3">The sequence shown here is derived from an EMBL/GenBank/DDBJ whole genome shotgun (WGS) entry which is preliminary data.</text>
</comment>
<evidence type="ECO:0000313" key="3">
    <source>
        <dbReference type="EMBL" id="MET3617695.1"/>
    </source>
</evidence>
<name>A0ABV2JA68_9FIRM</name>
<keyword evidence="1" id="KW-0378">Hydrolase</keyword>
<sequence length="259" mass="29371">MNFNKEFIEINGIKTAYIKRNGGDKICVILHGWGAYIESITPILKAVPSEYTVYAYDAPGFGDTEDPDFVMGTYDYYEFLLTLLEKFNIEKATFIGHSFGGKTLTILGAKNPLKVQKLVLIDASGVLPKRKLSYYFKVYSFKLMKKLYLLTHGGNEESLKKFYKKHGSDDYQNANGIMRKCFVKVVNESTEEEFENIDAETLLIWGENDDATPLYMAHIFEKKIKNSGLVVLDGAGHYSYIDDFGTFNAVLNSFLGDNR</sequence>
<gene>
    <name evidence="3" type="ORF">ABID14_001329</name>
</gene>
<evidence type="ECO:0000259" key="2">
    <source>
        <dbReference type="Pfam" id="PF00561"/>
    </source>
</evidence>
<dbReference type="Pfam" id="PF00561">
    <property type="entry name" value="Abhydrolase_1"/>
    <property type="match status" value="1"/>
</dbReference>
<feature type="domain" description="AB hydrolase-1" evidence="2">
    <location>
        <begin position="28"/>
        <end position="243"/>
    </location>
</feature>
<keyword evidence="4" id="KW-1185">Reference proteome</keyword>
<protein>
    <submittedName>
        <fullName evidence="3">Pimeloyl-ACP methyl ester carboxylesterase</fullName>
    </submittedName>
</protein>
<dbReference type="PRINTS" id="PR00111">
    <property type="entry name" value="ABHYDROLASE"/>
</dbReference>
<dbReference type="PANTHER" id="PTHR43798:SF31">
    <property type="entry name" value="AB HYDROLASE SUPERFAMILY PROTEIN YCLE"/>
    <property type="match status" value="1"/>
</dbReference>
<dbReference type="Proteomes" id="UP001549162">
    <property type="component" value="Unassembled WGS sequence"/>
</dbReference>
<reference evidence="3 4" key="1">
    <citation type="submission" date="2024-06" db="EMBL/GenBank/DDBJ databases">
        <title>Genomic Encyclopedia of Type Strains, Phase IV (KMG-IV): sequencing the most valuable type-strain genomes for metagenomic binning, comparative biology and taxonomic classification.</title>
        <authorList>
            <person name="Goeker M."/>
        </authorList>
    </citation>
    <scope>NUCLEOTIDE SEQUENCE [LARGE SCALE GENOMIC DNA]</scope>
    <source>
        <strain evidence="3 4">DSM 21460</strain>
    </source>
</reference>
<dbReference type="InterPro" id="IPR029058">
    <property type="entry name" value="AB_hydrolase_fold"/>
</dbReference>
<proteinExistence type="predicted"/>
<organism evidence="3 4">
    <name type="scientific">Peptoniphilus olsenii</name>
    <dbReference type="NCBI Taxonomy" id="411570"/>
    <lineage>
        <taxon>Bacteria</taxon>
        <taxon>Bacillati</taxon>
        <taxon>Bacillota</taxon>
        <taxon>Tissierellia</taxon>
        <taxon>Tissierellales</taxon>
        <taxon>Peptoniphilaceae</taxon>
        <taxon>Peptoniphilus</taxon>
    </lineage>
</organism>
<dbReference type="RefSeq" id="WP_354368411.1">
    <property type="nucleotide sequence ID" value="NZ_JBEPMA010000007.1"/>
</dbReference>
<dbReference type="InterPro" id="IPR000073">
    <property type="entry name" value="AB_hydrolase_1"/>
</dbReference>
<dbReference type="EMBL" id="JBEPMA010000007">
    <property type="protein sequence ID" value="MET3617695.1"/>
    <property type="molecule type" value="Genomic_DNA"/>
</dbReference>